<evidence type="ECO:0000256" key="1">
    <source>
        <dbReference type="SAM" id="MobiDB-lite"/>
    </source>
</evidence>
<dbReference type="Proteomes" id="UP000177876">
    <property type="component" value="Unassembled WGS sequence"/>
</dbReference>
<comment type="caution">
    <text evidence="3">The sequence shown here is derived from an EMBL/GenBank/DDBJ whole genome shotgun (WGS) entry which is preliminary data.</text>
</comment>
<dbReference type="PANTHER" id="PTHR39201">
    <property type="entry name" value="EXPORTED PROTEIN-RELATED"/>
    <property type="match status" value="1"/>
</dbReference>
<dbReference type="Gene3D" id="3.40.50.360">
    <property type="match status" value="2"/>
</dbReference>
<dbReference type="EMBL" id="MELK01000019">
    <property type="protein sequence ID" value="OFW59045.1"/>
    <property type="molecule type" value="Genomic_DNA"/>
</dbReference>
<feature type="compositionally biased region" description="Basic and acidic residues" evidence="1">
    <location>
        <begin position="156"/>
        <end position="166"/>
    </location>
</feature>
<dbReference type="Pfam" id="PF12641">
    <property type="entry name" value="Flavodoxin_3"/>
    <property type="match status" value="1"/>
</dbReference>
<dbReference type="PANTHER" id="PTHR39201:SF1">
    <property type="entry name" value="FLAVODOXIN-LIKE DOMAIN-CONTAINING PROTEIN"/>
    <property type="match status" value="1"/>
</dbReference>
<evidence type="ECO:0000259" key="2">
    <source>
        <dbReference type="Pfam" id="PF12641"/>
    </source>
</evidence>
<feature type="domain" description="Flavodoxin-like" evidence="2">
    <location>
        <begin position="4"/>
        <end position="157"/>
    </location>
</feature>
<proteinExistence type="predicted"/>
<dbReference type="STRING" id="1797197.A2Y75_00755"/>
<sequence>MKTLVTYFSQTGQTRKVADAIFEQLPGDKEIKPFDQVENLDGYGLTFIGFPIIAFGPAPPAKDFLAAKANGKQVALFITHAAPESDERVGEWLDRCREAASQSELIGLFDCMGELSEQIADYLLKSDDPMMRSYGERRQDTVGQPDSTRLKQAGEFAKETIDKVKG</sequence>
<dbReference type="AlphaFoldDB" id="A0A1F2WQD3"/>
<name>A0A1F2WQD3_9ACTN</name>
<reference evidence="3 4" key="1">
    <citation type="journal article" date="2016" name="Nat. Commun.">
        <title>Thousands of microbial genomes shed light on interconnected biogeochemical processes in an aquifer system.</title>
        <authorList>
            <person name="Anantharaman K."/>
            <person name="Brown C.T."/>
            <person name="Hug L.A."/>
            <person name="Sharon I."/>
            <person name="Castelle C.J."/>
            <person name="Probst A.J."/>
            <person name="Thomas B.C."/>
            <person name="Singh A."/>
            <person name="Wilkins M.J."/>
            <person name="Karaoz U."/>
            <person name="Brodie E.L."/>
            <person name="Williams K.H."/>
            <person name="Hubbard S.S."/>
            <person name="Banfield J.F."/>
        </authorList>
    </citation>
    <scope>NUCLEOTIDE SEQUENCE [LARGE SCALE GENOMIC DNA]</scope>
</reference>
<dbReference type="InterPro" id="IPR029039">
    <property type="entry name" value="Flavoprotein-like_sf"/>
</dbReference>
<organism evidence="3 4">
    <name type="scientific">Candidatus Solincola sediminis</name>
    <dbReference type="NCBI Taxonomy" id="1797199"/>
    <lineage>
        <taxon>Bacteria</taxon>
        <taxon>Bacillati</taxon>
        <taxon>Actinomycetota</taxon>
        <taxon>Candidatus Geothermincolia</taxon>
        <taxon>Candidatus Geothermincolales</taxon>
        <taxon>Candidatus Geothermincolaceae</taxon>
        <taxon>Candidatus Solincola</taxon>
    </lineage>
</organism>
<feature type="region of interest" description="Disordered" evidence="1">
    <location>
        <begin position="133"/>
        <end position="166"/>
    </location>
</feature>
<gene>
    <name evidence="3" type="ORF">A2Y75_00755</name>
</gene>
<dbReference type="SUPFAM" id="SSF52218">
    <property type="entry name" value="Flavoproteins"/>
    <property type="match status" value="1"/>
</dbReference>
<evidence type="ECO:0000313" key="3">
    <source>
        <dbReference type="EMBL" id="OFW59045.1"/>
    </source>
</evidence>
<accession>A0A1F2WQD3</accession>
<evidence type="ECO:0000313" key="4">
    <source>
        <dbReference type="Proteomes" id="UP000177876"/>
    </source>
</evidence>
<dbReference type="InterPro" id="IPR008254">
    <property type="entry name" value="Flavodoxin/NO_synth"/>
</dbReference>
<dbReference type="GO" id="GO:0010181">
    <property type="term" value="F:FMN binding"/>
    <property type="evidence" value="ECO:0007669"/>
    <property type="project" value="InterPro"/>
</dbReference>
<protein>
    <submittedName>
        <fullName evidence="3">Flavodoxin</fullName>
    </submittedName>
</protein>